<feature type="transmembrane region" description="Helical" evidence="1">
    <location>
        <begin position="6"/>
        <end position="27"/>
    </location>
</feature>
<evidence type="ECO:0000313" key="4">
    <source>
        <dbReference type="Proteomes" id="UP000191116"/>
    </source>
</evidence>
<evidence type="ECO:0000313" key="3">
    <source>
        <dbReference type="EMBL" id="SKA56926.1"/>
    </source>
</evidence>
<dbReference type="AlphaFoldDB" id="A0A1T4UWA7"/>
<evidence type="ECO:0000313" key="2">
    <source>
        <dbReference type="EMBL" id="MEC6831267.1"/>
    </source>
</evidence>
<dbReference type="Proteomes" id="UP001306119">
    <property type="component" value="Unassembled WGS sequence"/>
</dbReference>
<protein>
    <submittedName>
        <fullName evidence="3">Uncharacterized protein</fullName>
    </submittedName>
</protein>
<gene>
    <name evidence="3" type="ORF">CZ814_03805</name>
    <name evidence="2" type="ORF">VXS06_05735</name>
</gene>
<reference evidence="3 4" key="1">
    <citation type="submission" date="2017-02" db="EMBL/GenBank/DDBJ databases">
        <authorList>
            <person name="Peterson S.W."/>
        </authorList>
    </citation>
    <scope>NUCLEOTIDE SEQUENCE [LARGE SCALE GENOMIC DNA]</scope>
    <source>
        <strain evidence="3 4">CECT 9189</strain>
    </source>
</reference>
<evidence type="ECO:0000256" key="1">
    <source>
        <dbReference type="SAM" id="Phobius"/>
    </source>
</evidence>
<dbReference type="OrthoDB" id="5829984at2"/>
<keyword evidence="1" id="KW-1133">Transmembrane helix</keyword>
<sequence>MNTDELFPLYVIISVVVFLFFMFFLFIQLYLKAKKGNVGGCCSTEVKSTPKKKKIDNHLS</sequence>
<evidence type="ECO:0000313" key="5">
    <source>
        <dbReference type="Proteomes" id="UP001306119"/>
    </source>
</evidence>
<proteinExistence type="predicted"/>
<reference evidence="2 5" key="2">
    <citation type="submission" date="2024-01" db="EMBL/GenBank/DDBJ databases">
        <title>Active colonisers of the gastrointestinal tract of Atlantic salmon farmed in a warm water region.</title>
        <authorList>
            <person name="Bowman J.P."/>
        </authorList>
    </citation>
    <scope>NUCLEOTIDE SEQUENCE [LARGE SCALE GENOMIC DNA]</scope>
    <source>
        <strain evidence="2 5">S3MW1</strain>
    </source>
</reference>
<keyword evidence="1" id="KW-0472">Membrane</keyword>
<keyword evidence="1" id="KW-0812">Transmembrane</keyword>
<dbReference type="EMBL" id="FUWP01000037">
    <property type="protein sequence ID" value="SKA56926.1"/>
    <property type="molecule type" value="Genomic_DNA"/>
</dbReference>
<keyword evidence="5" id="KW-1185">Reference proteome</keyword>
<accession>A0A1T4UWA7</accession>
<organism evidence="3 4">
    <name type="scientific">Photobacterium toruni</name>
    <dbReference type="NCBI Taxonomy" id="1935446"/>
    <lineage>
        <taxon>Bacteria</taxon>
        <taxon>Pseudomonadati</taxon>
        <taxon>Pseudomonadota</taxon>
        <taxon>Gammaproteobacteria</taxon>
        <taxon>Vibrionales</taxon>
        <taxon>Vibrionaceae</taxon>
        <taxon>Photobacterium</taxon>
    </lineage>
</organism>
<dbReference type="EMBL" id="JAYXUG010000003">
    <property type="protein sequence ID" value="MEC6831267.1"/>
    <property type="molecule type" value="Genomic_DNA"/>
</dbReference>
<dbReference type="RefSeq" id="WP_080176464.1">
    <property type="nucleotide sequence ID" value="NZ_AP024854.1"/>
</dbReference>
<dbReference type="Proteomes" id="UP000191116">
    <property type="component" value="Unassembled WGS sequence"/>
</dbReference>
<name>A0A1T4UWA7_9GAMM</name>